<dbReference type="Proteomes" id="UP000003160">
    <property type="component" value="Unassembled WGS sequence"/>
</dbReference>
<dbReference type="EMBL" id="ACKS01000079">
    <property type="protein sequence ID" value="EFA43471.1"/>
    <property type="molecule type" value="Genomic_DNA"/>
</dbReference>
<name>D1PYN2_9BACT</name>
<keyword evidence="2" id="KW-1185">Reference proteome</keyword>
<reference evidence="1 2" key="1">
    <citation type="submission" date="2009-10" db="EMBL/GenBank/DDBJ databases">
        <authorList>
            <person name="Qin X."/>
            <person name="Bachman B."/>
            <person name="Battles P."/>
            <person name="Bell A."/>
            <person name="Bess C."/>
            <person name="Bickham C."/>
            <person name="Chaboub L."/>
            <person name="Chen D."/>
            <person name="Coyle M."/>
            <person name="Deiros D.R."/>
            <person name="Dinh H."/>
            <person name="Forbes L."/>
            <person name="Fowler G."/>
            <person name="Francisco L."/>
            <person name="Fu Q."/>
            <person name="Gubbala S."/>
            <person name="Hale W."/>
            <person name="Han Y."/>
            <person name="Hemphill L."/>
            <person name="Highlander S.K."/>
            <person name="Hirani K."/>
            <person name="Hogues M."/>
            <person name="Jackson L."/>
            <person name="Jakkamsetti A."/>
            <person name="Javaid M."/>
            <person name="Jiang H."/>
            <person name="Korchina V."/>
            <person name="Kovar C."/>
            <person name="Lara F."/>
            <person name="Lee S."/>
            <person name="Mata R."/>
            <person name="Mathew T."/>
            <person name="Moen C."/>
            <person name="Morales K."/>
            <person name="Munidasa M."/>
            <person name="Nazareth L."/>
            <person name="Ngo R."/>
            <person name="Nguyen L."/>
            <person name="Okwuonu G."/>
            <person name="Ongeri F."/>
            <person name="Patil S."/>
            <person name="Petrosino J."/>
            <person name="Pham C."/>
            <person name="Pham P."/>
            <person name="Pu L.-L."/>
            <person name="Puazo M."/>
            <person name="Raj R."/>
            <person name="Reid J."/>
            <person name="Rouhana J."/>
            <person name="Saada N."/>
            <person name="Shang Y."/>
            <person name="Simmons D."/>
            <person name="Thornton R."/>
            <person name="Warren J."/>
            <person name="Weissenberger G."/>
            <person name="Zhang J."/>
            <person name="Zhang L."/>
            <person name="Zhou C."/>
            <person name="Zhu D."/>
            <person name="Muzny D."/>
            <person name="Worley K."/>
            <person name="Gibbs R."/>
        </authorList>
    </citation>
    <scope>NUCLEOTIDE SEQUENCE [LARGE SCALE GENOMIC DNA]</scope>
    <source>
        <strain evidence="1 2">DSM 17361</strain>
    </source>
</reference>
<sequence length="40" mass="4816">MQEKALLHLRNYHICISVQALPNWIAEQLFKPDFKLQKSY</sequence>
<protein>
    <submittedName>
        <fullName evidence="1">Uncharacterized protein</fullName>
    </submittedName>
</protein>
<organism evidence="1 2">
    <name type="scientific">Hallella bergensis DSM 17361</name>
    <dbReference type="NCBI Taxonomy" id="585502"/>
    <lineage>
        <taxon>Bacteria</taxon>
        <taxon>Pseudomonadati</taxon>
        <taxon>Bacteroidota</taxon>
        <taxon>Bacteroidia</taxon>
        <taxon>Bacteroidales</taxon>
        <taxon>Prevotellaceae</taxon>
        <taxon>Hallella</taxon>
    </lineage>
</organism>
<proteinExistence type="predicted"/>
<dbReference type="HOGENOM" id="CLU_3294166_0_0_10"/>
<gene>
    <name evidence="1" type="ORF">HMPREF0645_2067</name>
</gene>
<dbReference type="AlphaFoldDB" id="D1PYN2"/>
<evidence type="ECO:0000313" key="1">
    <source>
        <dbReference type="EMBL" id="EFA43471.1"/>
    </source>
</evidence>
<comment type="caution">
    <text evidence="1">The sequence shown here is derived from an EMBL/GenBank/DDBJ whole genome shotgun (WGS) entry which is preliminary data.</text>
</comment>
<evidence type="ECO:0000313" key="2">
    <source>
        <dbReference type="Proteomes" id="UP000003160"/>
    </source>
</evidence>
<accession>D1PYN2</accession>